<keyword evidence="9" id="KW-0031">Aminopeptidase</keyword>
<organism evidence="9 10">
    <name type="scientific">Chitinophaga hostae</name>
    <dbReference type="NCBI Taxonomy" id="2831022"/>
    <lineage>
        <taxon>Bacteria</taxon>
        <taxon>Pseudomonadati</taxon>
        <taxon>Bacteroidota</taxon>
        <taxon>Chitinophagia</taxon>
        <taxon>Chitinophagales</taxon>
        <taxon>Chitinophagaceae</taxon>
        <taxon>Chitinophaga</taxon>
    </lineage>
</organism>
<evidence type="ECO:0000256" key="2">
    <source>
        <dbReference type="ARBA" id="ARBA00001936"/>
    </source>
</evidence>
<keyword evidence="7" id="KW-0464">Manganese</keyword>
<evidence type="ECO:0000256" key="1">
    <source>
        <dbReference type="ARBA" id="ARBA00001424"/>
    </source>
</evidence>
<gene>
    <name evidence="9" type="ORF">KE626_25245</name>
</gene>
<comment type="catalytic activity">
    <reaction evidence="1">
        <text>Release of any N-terminal amino acid, including proline, that is linked to proline, even from a dipeptide or tripeptide.</text>
        <dbReference type="EC" id="3.4.11.9"/>
    </reaction>
</comment>
<evidence type="ECO:0000256" key="3">
    <source>
        <dbReference type="ARBA" id="ARBA00008766"/>
    </source>
</evidence>
<dbReference type="PANTHER" id="PTHR43226:SF4">
    <property type="entry name" value="XAA-PRO AMINOPEPTIDASE 3"/>
    <property type="match status" value="1"/>
</dbReference>
<evidence type="ECO:0000256" key="6">
    <source>
        <dbReference type="ARBA" id="ARBA00022801"/>
    </source>
</evidence>
<dbReference type="InterPro" id="IPR036005">
    <property type="entry name" value="Creatinase/aminopeptidase-like"/>
</dbReference>
<evidence type="ECO:0000256" key="7">
    <source>
        <dbReference type="ARBA" id="ARBA00023211"/>
    </source>
</evidence>
<keyword evidence="9" id="KW-0645">Protease</keyword>
<keyword evidence="10" id="KW-1185">Reference proteome</keyword>
<feature type="domain" description="Aminopeptidase P N-terminal" evidence="8">
    <location>
        <begin position="4"/>
        <end position="136"/>
    </location>
</feature>
<evidence type="ECO:0000313" key="9">
    <source>
        <dbReference type="EMBL" id="MBS0030656.1"/>
    </source>
</evidence>
<dbReference type="EC" id="3.4.11.9" evidence="4"/>
<dbReference type="Gene3D" id="3.90.230.10">
    <property type="entry name" value="Creatinase/methionine aminopeptidase superfamily"/>
    <property type="match status" value="1"/>
</dbReference>
<evidence type="ECO:0000256" key="4">
    <source>
        <dbReference type="ARBA" id="ARBA00012574"/>
    </source>
</evidence>
<dbReference type="SMART" id="SM01011">
    <property type="entry name" value="AMP_N"/>
    <property type="match status" value="1"/>
</dbReference>
<dbReference type="GO" id="GO:0004177">
    <property type="term" value="F:aminopeptidase activity"/>
    <property type="evidence" value="ECO:0007669"/>
    <property type="project" value="UniProtKB-KW"/>
</dbReference>
<accession>A0ABS5J624</accession>
<dbReference type="Pfam" id="PF05195">
    <property type="entry name" value="AMP_N"/>
    <property type="match status" value="1"/>
</dbReference>
<keyword evidence="5" id="KW-0479">Metal-binding</keyword>
<dbReference type="PANTHER" id="PTHR43226">
    <property type="entry name" value="XAA-PRO AMINOPEPTIDASE 3"/>
    <property type="match status" value="1"/>
</dbReference>
<sequence length="464" mass="50919">MPVFSQETYTKRRNKLQTDIGSGIILLPGNDDSSMNYKDNIYPFRQDSCFLYFAGIDRPGLTFVIDIDNNREILFGDEYTIEEIMWMGPADSLASQAAKAGITEVRPAAALPDFLLRCRNSGQPVHFLPPYLAGITVKLSAWLDIPVALIPQSVSVTLIKAIVRQREVKTDEELREIEAAVNTTIDMQLKAMELAAAGVTETEIAGGLQAVAIAGGGNISFPVILTVNGQFLHNHPHHTPLQNGQLVLCDCGAENAMHYAGDLTRTHPVNKKFSTVQKEIYDIVHNAYQAAADAIRPGIRYKDVHLLACEKLVQGLTEIGIMKGNAAEAVNAGAHTLFFPCGLGHMMGLDIHDMENLGEEYVGYTDSLKKSTEFGLKSLRLGRELEEGFVFTIEPGIYFNPLLTAAWQSEGKHEQFINYGKLAAYNDFGGVRVEDNFLITANGGRKLGRPFATTATDIENLIAL</sequence>
<dbReference type="InterPro" id="IPR052433">
    <property type="entry name" value="X-Pro_dipept-like"/>
</dbReference>
<dbReference type="Pfam" id="PF00557">
    <property type="entry name" value="Peptidase_M24"/>
    <property type="match status" value="1"/>
</dbReference>
<evidence type="ECO:0000313" key="10">
    <source>
        <dbReference type="Proteomes" id="UP000676386"/>
    </source>
</evidence>
<reference evidence="9 10" key="1">
    <citation type="submission" date="2021-04" db="EMBL/GenBank/DDBJ databases">
        <title>Chitinophaga sp. nov., isolated from the rhizosphere soil.</title>
        <authorList>
            <person name="He S."/>
        </authorList>
    </citation>
    <scope>NUCLEOTIDE SEQUENCE [LARGE SCALE GENOMIC DNA]</scope>
    <source>
        <strain evidence="9 10">2R12</strain>
    </source>
</reference>
<proteinExistence type="inferred from homology"/>
<protein>
    <recommendedName>
        <fullName evidence="4">Xaa-Pro aminopeptidase</fullName>
        <ecNumber evidence="4">3.4.11.9</ecNumber>
    </recommendedName>
</protein>
<dbReference type="SUPFAM" id="SSF53092">
    <property type="entry name" value="Creatinase/prolidase N-terminal domain"/>
    <property type="match status" value="1"/>
</dbReference>
<evidence type="ECO:0000259" key="8">
    <source>
        <dbReference type="SMART" id="SM01011"/>
    </source>
</evidence>
<dbReference type="Gene3D" id="3.40.350.10">
    <property type="entry name" value="Creatinase/prolidase N-terminal domain"/>
    <property type="match status" value="1"/>
</dbReference>
<dbReference type="InterPro" id="IPR000994">
    <property type="entry name" value="Pept_M24"/>
</dbReference>
<name>A0ABS5J624_9BACT</name>
<dbReference type="SUPFAM" id="SSF55920">
    <property type="entry name" value="Creatinase/aminopeptidase"/>
    <property type="match status" value="1"/>
</dbReference>
<comment type="similarity">
    <text evidence="3">Belongs to the peptidase M24B family.</text>
</comment>
<keyword evidence="6" id="KW-0378">Hydrolase</keyword>
<dbReference type="InterPro" id="IPR029149">
    <property type="entry name" value="Creatin/AminoP/Spt16_N"/>
</dbReference>
<dbReference type="EMBL" id="JAGTXB010000016">
    <property type="protein sequence ID" value="MBS0030656.1"/>
    <property type="molecule type" value="Genomic_DNA"/>
</dbReference>
<evidence type="ECO:0000256" key="5">
    <source>
        <dbReference type="ARBA" id="ARBA00022723"/>
    </source>
</evidence>
<comment type="cofactor">
    <cofactor evidence="2">
        <name>Mn(2+)</name>
        <dbReference type="ChEBI" id="CHEBI:29035"/>
    </cofactor>
</comment>
<comment type="caution">
    <text evidence="9">The sequence shown here is derived from an EMBL/GenBank/DDBJ whole genome shotgun (WGS) entry which is preliminary data.</text>
</comment>
<dbReference type="Proteomes" id="UP000676386">
    <property type="component" value="Unassembled WGS sequence"/>
</dbReference>
<dbReference type="InterPro" id="IPR007865">
    <property type="entry name" value="Aminopep_P_N"/>
</dbReference>